<dbReference type="InterPro" id="IPR003593">
    <property type="entry name" value="AAA+_ATPase"/>
</dbReference>
<evidence type="ECO:0000313" key="4">
    <source>
        <dbReference type="Proteomes" id="UP000295604"/>
    </source>
</evidence>
<keyword evidence="4" id="KW-1185">Reference proteome</keyword>
<comment type="caution">
    <text evidence="3">The sequence shown here is derived from an EMBL/GenBank/DDBJ whole genome shotgun (WGS) entry which is preliminary data.</text>
</comment>
<sequence length="727" mass="80749">MGGKQYLQTGSSGVLIPADSLALGGSDRARLVPFTLDCYYIDFDGTNFVRVLKNFEIPEFKDAMSVRGLPILPISVAVQEGLINVEDVRTRASAFIAYTRSTYSYYRGRSICREPDGELLRRVEKSGLESTVVFPENIESPIVVDFERCFQEQPSWKPCRASRELSTLRHIVIPSTGTDDDRVWDLRMAERVLEYTDQSQSIELHSRVPPTGDDLLLLPDRVFAYVLRTRQWACIPIGAEGSQSENYLTGIEADHTAWDLLQIDSRHKSIIQALMATHFRKKKPQRRQFDLVQDKGKGLIVLLHGVPGVGKTSTAGDLGLTSIEVEKNLQKSFQLAQAWECVLLLDEADVFLAERTQDNLERNALVSVFLRVMEYYEGILFLTTNKVGAFDDAFKSRISMSLYYPPLQQHQTERIWDMQIKRTEKLSREADPDDESQHVKFNHDEVMAMAREIWSTQQNHLFFQPVWNGRQIRNAFQTAVALAEWHQQEDKVPGPIRVKGEHFYKVSIVSNEFNAYLWSVTKQKGEAGYNFYKGYRYDGFDPGQPAGPGWRSAQAQQQQQAGMGMDMGGQGMWNSPQSSMMGMGMNAQPGGLGAVSFGGNSMQNQGGFASNHGLNQADFPSGRWQTNSGAMGNPGVSGPMGGLGGGMLNASIGGQVGMGMPSANVQTVPGQGVGMAQGASGQTADQQQRQQQQQQQQYIGAQTGLQKGGGMRLVPDQGNPQVRSNLW</sequence>
<proteinExistence type="predicted"/>
<dbReference type="InterPro" id="IPR003959">
    <property type="entry name" value="ATPase_AAA_core"/>
</dbReference>
<feature type="compositionally biased region" description="Low complexity" evidence="1">
    <location>
        <begin position="686"/>
        <end position="697"/>
    </location>
</feature>
<dbReference type="GO" id="GO:0005524">
    <property type="term" value="F:ATP binding"/>
    <property type="evidence" value="ECO:0007669"/>
    <property type="project" value="InterPro"/>
</dbReference>
<organism evidence="3 4">
    <name type="scientific">Colletotrichum sidae</name>
    <dbReference type="NCBI Taxonomy" id="1347389"/>
    <lineage>
        <taxon>Eukaryota</taxon>
        <taxon>Fungi</taxon>
        <taxon>Dikarya</taxon>
        <taxon>Ascomycota</taxon>
        <taxon>Pezizomycotina</taxon>
        <taxon>Sordariomycetes</taxon>
        <taxon>Hypocreomycetidae</taxon>
        <taxon>Glomerellales</taxon>
        <taxon>Glomerellaceae</taxon>
        <taxon>Colletotrichum</taxon>
        <taxon>Colletotrichum orbiculare species complex</taxon>
    </lineage>
</organism>
<dbReference type="SUPFAM" id="SSF52540">
    <property type="entry name" value="P-loop containing nucleoside triphosphate hydrolases"/>
    <property type="match status" value="1"/>
</dbReference>
<gene>
    <name evidence="3" type="ORF">C8034_v004026</name>
</gene>
<name>A0A4R8T905_9PEZI</name>
<dbReference type="SMART" id="SM00382">
    <property type="entry name" value="AAA"/>
    <property type="match status" value="1"/>
</dbReference>
<reference evidence="3 4" key="1">
    <citation type="submission" date="2018-11" db="EMBL/GenBank/DDBJ databases">
        <title>Genome sequence and assembly of Colletotrichum sidae.</title>
        <authorList>
            <person name="Gan P."/>
            <person name="Shirasu K."/>
        </authorList>
    </citation>
    <scope>NUCLEOTIDE SEQUENCE [LARGE SCALE GENOMIC DNA]</scope>
    <source>
        <strain evidence="3 4">CBS 518.97</strain>
    </source>
</reference>
<dbReference type="InterPro" id="IPR054289">
    <property type="entry name" value="DUF7025"/>
</dbReference>
<dbReference type="EMBL" id="QAPF01000209">
    <property type="protein sequence ID" value="TEA13247.1"/>
    <property type="molecule type" value="Genomic_DNA"/>
</dbReference>
<dbReference type="Proteomes" id="UP000295604">
    <property type="component" value="Unassembled WGS sequence"/>
</dbReference>
<evidence type="ECO:0000256" key="1">
    <source>
        <dbReference type="SAM" id="MobiDB-lite"/>
    </source>
</evidence>
<dbReference type="InterPro" id="IPR027417">
    <property type="entry name" value="P-loop_NTPase"/>
</dbReference>
<dbReference type="PANTHER" id="PTHR46411">
    <property type="entry name" value="FAMILY ATPASE, PUTATIVE-RELATED"/>
    <property type="match status" value="1"/>
</dbReference>
<feature type="domain" description="AAA+ ATPase" evidence="2">
    <location>
        <begin position="297"/>
        <end position="408"/>
    </location>
</feature>
<feature type="region of interest" description="Disordered" evidence="1">
    <location>
        <begin position="668"/>
        <end position="727"/>
    </location>
</feature>
<dbReference type="GO" id="GO:0016887">
    <property type="term" value="F:ATP hydrolysis activity"/>
    <property type="evidence" value="ECO:0007669"/>
    <property type="project" value="InterPro"/>
</dbReference>
<dbReference type="Gene3D" id="3.40.50.300">
    <property type="entry name" value="P-loop containing nucleotide triphosphate hydrolases"/>
    <property type="match status" value="1"/>
</dbReference>
<dbReference type="InterPro" id="IPR056599">
    <property type="entry name" value="AAA_lid_fung"/>
</dbReference>
<accession>A0A4R8T905</accession>
<evidence type="ECO:0000259" key="2">
    <source>
        <dbReference type="SMART" id="SM00382"/>
    </source>
</evidence>
<protein>
    <recommendedName>
        <fullName evidence="2">AAA+ ATPase domain-containing protein</fullName>
    </recommendedName>
</protein>
<dbReference type="PANTHER" id="PTHR46411:SF2">
    <property type="entry name" value="AAA+ ATPASE DOMAIN-CONTAINING PROTEIN"/>
    <property type="match status" value="1"/>
</dbReference>
<evidence type="ECO:0000313" key="3">
    <source>
        <dbReference type="EMBL" id="TEA13247.1"/>
    </source>
</evidence>
<dbReference type="Pfam" id="PF00004">
    <property type="entry name" value="AAA"/>
    <property type="match status" value="1"/>
</dbReference>
<dbReference type="AlphaFoldDB" id="A0A4R8T905"/>
<feature type="compositionally biased region" description="Polar residues" evidence="1">
    <location>
        <begin position="718"/>
        <end position="727"/>
    </location>
</feature>
<dbReference type="Pfam" id="PF22942">
    <property type="entry name" value="DUF7025"/>
    <property type="match status" value="1"/>
</dbReference>
<dbReference type="Pfam" id="PF23232">
    <property type="entry name" value="AAA_lid_13"/>
    <property type="match status" value="1"/>
</dbReference>